<comment type="caution">
    <text evidence="2">The sequence shown here is derived from an EMBL/GenBank/DDBJ whole genome shotgun (WGS) entry which is preliminary data.</text>
</comment>
<dbReference type="EMBL" id="JACSPY010000015">
    <property type="protein sequence ID" value="MBD8021555.1"/>
    <property type="molecule type" value="Genomic_DNA"/>
</dbReference>
<name>A0ABR8WX27_9MICO</name>
<protein>
    <submittedName>
        <fullName evidence="2">VOC family protein</fullName>
    </submittedName>
</protein>
<dbReference type="InterPro" id="IPR037523">
    <property type="entry name" value="VOC_core"/>
</dbReference>
<organism evidence="2 3">
    <name type="scientific">Brevibacterium gallinarum</name>
    <dbReference type="NCBI Taxonomy" id="2762220"/>
    <lineage>
        <taxon>Bacteria</taxon>
        <taxon>Bacillati</taxon>
        <taxon>Actinomycetota</taxon>
        <taxon>Actinomycetes</taxon>
        <taxon>Micrococcales</taxon>
        <taxon>Brevibacteriaceae</taxon>
        <taxon>Brevibacterium</taxon>
    </lineage>
</organism>
<dbReference type="InterPro" id="IPR052164">
    <property type="entry name" value="Anthracycline_SecMetBiosynth"/>
</dbReference>
<reference evidence="2 3" key="1">
    <citation type="submission" date="2020-08" db="EMBL/GenBank/DDBJ databases">
        <title>A Genomic Blueprint of the Chicken Gut Microbiome.</title>
        <authorList>
            <person name="Gilroy R."/>
            <person name="Ravi A."/>
            <person name="Getino M."/>
            <person name="Pursley I."/>
            <person name="Horton D.L."/>
            <person name="Alikhan N.-F."/>
            <person name="Baker D."/>
            <person name="Gharbi K."/>
            <person name="Hall N."/>
            <person name="Watson M."/>
            <person name="Adriaenssens E.M."/>
            <person name="Foster-Nyarko E."/>
            <person name="Jarju S."/>
            <person name="Secka A."/>
            <person name="Antonio M."/>
            <person name="Oren A."/>
            <person name="Chaudhuri R."/>
            <person name="La Ragione R.M."/>
            <person name="Hildebrand F."/>
            <person name="Pallen M.J."/>
        </authorList>
    </citation>
    <scope>NUCLEOTIDE SEQUENCE [LARGE SCALE GENOMIC DNA]</scope>
    <source>
        <strain evidence="2 3">Re57</strain>
    </source>
</reference>
<dbReference type="Pfam" id="PF00903">
    <property type="entry name" value="Glyoxalase"/>
    <property type="match status" value="2"/>
</dbReference>
<dbReference type="InterPro" id="IPR029068">
    <property type="entry name" value="Glyas_Bleomycin-R_OHBP_Dase"/>
</dbReference>
<dbReference type="RefSeq" id="WP_191726964.1">
    <property type="nucleotide sequence ID" value="NZ_JACSPY010000015.1"/>
</dbReference>
<accession>A0ABR8WX27</accession>
<gene>
    <name evidence="2" type="ORF">H9634_12270</name>
</gene>
<dbReference type="Proteomes" id="UP000651517">
    <property type="component" value="Unassembled WGS sequence"/>
</dbReference>
<keyword evidence="3" id="KW-1185">Reference proteome</keyword>
<feature type="domain" description="VOC" evidence="1">
    <location>
        <begin position="151"/>
        <end position="264"/>
    </location>
</feature>
<dbReference type="PROSITE" id="PS51819">
    <property type="entry name" value="VOC"/>
    <property type="match status" value="2"/>
</dbReference>
<dbReference type="SUPFAM" id="SSF54593">
    <property type="entry name" value="Glyoxalase/Bleomycin resistance protein/Dihydroxybiphenyl dioxygenase"/>
    <property type="match status" value="2"/>
</dbReference>
<proteinExistence type="predicted"/>
<evidence type="ECO:0000259" key="1">
    <source>
        <dbReference type="PROSITE" id="PS51819"/>
    </source>
</evidence>
<dbReference type="InterPro" id="IPR004360">
    <property type="entry name" value="Glyas_Fos-R_dOase_dom"/>
</dbReference>
<dbReference type="PANTHER" id="PTHR33993">
    <property type="entry name" value="GLYOXALASE-RELATED"/>
    <property type="match status" value="1"/>
</dbReference>
<sequence>MTTSTGRPIWIDHTHQNPAAMREIYSDLFGWTFSDQGPDFGHYTIASNAEGHPVAGFMQAMAPDGTPDAQMPTSWTIYFHTDDIDTAARTAGQSGGTVIVEPMPVGELGSMAVLADPDGAVFGLWQPADFAGFEHLAGGASGAGTPVTAGLPVWFELMSARYHDALSFYATVLGWQPTPFGESSPAAYCTNHPDEQATAGLCDAAEWFEKSMWRVYFTTDDVDSTAERLTAAGGQVLDGPMDTPFGRLATVTDPEGATFQLNRPPQMG</sequence>
<dbReference type="Gene3D" id="3.10.180.10">
    <property type="entry name" value="2,3-Dihydroxybiphenyl 1,2-Dioxygenase, domain 1"/>
    <property type="match status" value="2"/>
</dbReference>
<dbReference type="PANTHER" id="PTHR33993:SF10">
    <property type="entry name" value="CONSERVED PROTEIN"/>
    <property type="match status" value="1"/>
</dbReference>
<dbReference type="CDD" id="cd07247">
    <property type="entry name" value="SgaA_N_like"/>
    <property type="match status" value="2"/>
</dbReference>
<evidence type="ECO:0000313" key="3">
    <source>
        <dbReference type="Proteomes" id="UP000651517"/>
    </source>
</evidence>
<feature type="domain" description="VOC" evidence="1">
    <location>
        <begin position="7"/>
        <end position="127"/>
    </location>
</feature>
<evidence type="ECO:0000313" key="2">
    <source>
        <dbReference type="EMBL" id="MBD8021555.1"/>
    </source>
</evidence>